<dbReference type="InParanoid" id="A0A059ALL3"/>
<evidence type="ECO:0000256" key="1">
    <source>
        <dbReference type="SAM" id="MobiDB-lite"/>
    </source>
</evidence>
<reference evidence="2" key="1">
    <citation type="submission" date="2013-07" db="EMBL/GenBank/DDBJ databases">
        <title>The genome of Eucalyptus grandis.</title>
        <authorList>
            <person name="Schmutz J."/>
            <person name="Hayes R."/>
            <person name="Myburg A."/>
            <person name="Tuskan G."/>
            <person name="Grattapaglia D."/>
            <person name="Rokhsar D.S."/>
        </authorList>
    </citation>
    <scope>NUCLEOTIDE SEQUENCE</scope>
    <source>
        <tissue evidence="2">Leaf extractions</tissue>
    </source>
</reference>
<evidence type="ECO:0000313" key="2">
    <source>
        <dbReference type="EMBL" id="KCW54290.1"/>
    </source>
</evidence>
<protein>
    <submittedName>
        <fullName evidence="2">Uncharacterized protein</fullName>
    </submittedName>
</protein>
<proteinExistence type="predicted"/>
<feature type="compositionally biased region" description="Acidic residues" evidence="1">
    <location>
        <begin position="31"/>
        <end position="40"/>
    </location>
</feature>
<dbReference type="AlphaFoldDB" id="A0A059ALL3"/>
<dbReference type="Gramene" id="KCW54290">
    <property type="protein sequence ID" value="KCW54290"/>
    <property type="gene ID" value="EUGRSUZ_I00254"/>
</dbReference>
<gene>
    <name evidence="2" type="ORF">EUGRSUZ_I00254</name>
</gene>
<feature type="region of interest" description="Disordered" evidence="1">
    <location>
        <begin position="1"/>
        <end position="40"/>
    </location>
</feature>
<accession>A0A059ALL3</accession>
<sequence length="89" mass="9564">MGRRAKPTVAKLGEGDIAEHEPKSAVLLGGNDDDDDDEEANEDLSLKIVEKALSARPAKLALTPTCRRRTMIGLGFVRPRGPNLAASLR</sequence>
<dbReference type="EMBL" id="KK198761">
    <property type="protein sequence ID" value="KCW54290.1"/>
    <property type="molecule type" value="Genomic_DNA"/>
</dbReference>
<name>A0A059ALL3_EUCGR</name>
<organism evidence="2">
    <name type="scientific">Eucalyptus grandis</name>
    <name type="common">Flooded gum</name>
    <dbReference type="NCBI Taxonomy" id="71139"/>
    <lineage>
        <taxon>Eukaryota</taxon>
        <taxon>Viridiplantae</taxon>
        <taxon>Streptophyta</taxon>
        <taxon>Embryophyta</taxon>
        <taxon>Tracheophyta</taxon>
        <taxon>Spermatophyta</taxon>
        <taxon>Magnoliopsida</taxon>
        <taxon>eudicotyledons</taxon>
        <taxon>Gunneridae</taxon>
        <taxon>Pentapetalae</taxon>
        <taxon>rosids</taxon>
        <taxon>malvids</taxon>
        <taxon>Myrtales</taxon>
        <taxon>Myrtaceae</taxon>
        <taxon>Myrtoideae</taxon>
        <taxon>Eucalypteae</taxon>
        <taxon>Eucalyptus</taxon>
    </lineage>
</organism>
<feature type="compositionally biased region" description="Basic and acidic residues" evidence="1">
    <location>
        <begin position="13"/>
        <end position="23"/>
    </location>
</feature>